<sequence length="174" mass="17187">MLRSIRATAPAGLVPLAWSFAAAAHTGLLTPRSVFIGHVVMTALLIAFAGLSWGEMRADPVLRAWLGVVVAGIPVTVAGGYGVAAGSDLGVNVAVFGWMVLPAVALVPTARQVGGADGLDARYAVAAALAGLGAATFLFAASSGAGLVLPAIALVGAGQTLSILVAVRDAEFAG</sequence>
<reference evidence="2 3" key="1">
    <citation type="journal article" date="2019" name="Int. J. Syst. Evol. Microbiol.">
        <title>The Global Catalogue of Microorganisms (GCM) 10K type strain sequencing project: providing services to taxonomists for standard genome sequencing and annotation.</title>
        <authorList>
            <consortium name="The Broad Institute Genomics Platform"/>
            <consortium name="The Broad Institute Genome Sequencing Center for Infectious Disease"/>
            <person name="Wu L."/>
            <person name="Ma J."/>
        </authorList>
    </citation>
    <scope>NUCLEOTIDE SEQUENCE [LARGE SCALE GENOMIC DNA]</scope>
    <source>
        <strain evidence="2 3">CGMCC 1.12859</strain>
    </source>
</reference>
<keyword evidence="1" id="KW-1133">Transmembrane helix</keyword>
<proteinExistence type="predicted"/>
<protein>
    <submittedName>
        <fullName evidence="2">Uncharacterized protein</fullName>
    </submittedName>
</protein>
<keyword evidence="3" id="KW-1185">Reference proteome</keyword>
<dbReference type="RefSeq" id="WP_267648180.1">
    <property type="nucleotide sequence ID" value="NZ_JANHGR010000003.1"/>
</dbReference>
<gene>
    <name evidence="2" type="ORF">ACFSAU_13125</name>
</gene>
<feature type="transmembrane region" description="Helical" evidence="1">
    <location>
        <begin position="147"/>
        <end position="167"/>
    </location>
</feature>
<feature type="transmembrane region" description="Helical" evidence="1">
    <location>
        <begin position="65"/>
        <end position="83"/>
    </location>
</feature>
<evidence type="ECO:0000256" key="1">
    <source>
        <dbReference type="SAM" id="Phobius"/>
    </source>
</evidence>
<dbReference type="EMBL" id="JBHUCZ010000012">
    <property type="protein sequence ID" value="MFD1568433.1"/>
    <property type="molecule type" value="Genomic_DNA"/>
</dbReference>
<evidence type="ECO:0000313" key="3">
    <source>
        <dbReference type="Proteomes" id="UP001597139"/>
    </source>
</evidence>
<name>A0ABD6BUR2_9EURY</name>
<keyword evidence="1" id="KW-0472">Membrane</keyword>
<comment type="caution">
    <text evidence="2">The sequence shown here is derived from an EMBL/GenBank/DDBJ whole genome shotgun (WGS) entry which is preliminary data.</text>
</comment>
<evidence type="ECO:0000313" key="2">
    <source>
        <dbReference type="EMBL" id="MFD1568433.1"/>
    </source>
</evidence>
<dbReference type="AlphaFoldDB" id="A0ABD6BUR2"/>
<dbReference type="Proteomes" id="UP001597139">
    <property type="component" value="Unassembled WGS sequence"/>
</dbReference>
<keyword evidence="1" id="KW-0812">Transmembrane</keyword>
<feature type="transmembrane region" description="Helical" evidence="1">
    <location>
        <begin position="121"/>
        <end position="141"/>
    </location>
</feature>
<accession>A0ABD6BUR2</accession>
<feature type="transmembrane region" description="Helical" evidence="1">
    <location>
        <begin position="33"/>
        <end position="53"/>
    </location>
</feature>
<feature type="transmembrane region" description="Helical" evidence="1">
    <location>
        <begin position="89"/>
        <end position="109"/>
    </location>
</feature>
<organism evidence="2 3">
    <name type="scientific">Halolamina litorea</name>
    <dbReference type="NCBI Taxonomy" id="1515593"/>
    <lineage>
        <taxon>Archaea</taxon>
        <taxon>Methanobacteriati</taxon>
        <taxon>Methanobacteriota</taxon>
        <taxon>Stenosarchaea group</taxon>
        <taxon>Halobacteria</taxon>
        <taxon>Halobacteriales</taxon>
        <taxon>Haloferacaceae</taxon>
    </lineage>
</organism>